<evidence type="ECO:0000313" key="3">
    <source>
        <dbReference type="Proteomes" id="UP000178264"/>
    </source>
</evidence>
<keyword evidence="1" id="KW-0732">Signal</keyword>
<sequence length="144" mass="16564">MKERLVFLLLAAVITAASLSFATDEDKKWSSFQAFLSVVITEDNTVVAWVEEDSCWYRMGGGKWVINIYNPTSITSGWGNSWVEEKIETQLEYEYGVEEVSVSVKKYALTEEEKRIFKILKIKESPISGTWGIRGKILDHCERW</sequence>
<evidence type="ECO:0000313" key="2">
    <source>
        <dbReference type="EMBL" id="OGL87864.1"/>
    </source>
</evidence>
<dbReference type="AlphaFoldDB" id="A0A1F7VCZ6"/>
<proteinExistence type="predicted"/>
<dbReference type="EMBL" id="MGER01000046">
    <property type="protein sequence ID" value="OGL87864.1"/>
    <property type="molecule type" value="Genomic_DNA"/>
</dbReference>
<protein>
    <submittedName>
        <fullName evidence="2">Uncharacterized protein</fullName>
    </submittedName>
</protein>
<evidence type="ECO:0000256" key="1">
    <source>
        <dbReference type="SAM" id="SignalP"/>
    </source>
</evidence>
<accession>A0A1F7VCZ6</accession>
<comment type="caution">
    <text evidence="2">The sequence shown here is derived from an EMBL/GenBank/DDBJ whole genome shotgun (WGS) entry which is preliminary data.</text>
</comment>
<gene>
    <name evidence="2" type="ORF">A3I42_03150</name>
</gene>
<feature type="chain" id="PRO_5009533234" evidence="1">
    <location>
        <begin position="23"/>
        <end position="144"/>
    </location>
</feature>
<dbReference type="Proteomes" id="UP000178264">
    <property type="component" value="Unassembled WGS sequence"/>
</dbReference>
<organism evidence="2 3">
    <name type="scientific">Candidatus Uhrbacteria bacterium RIFCSPLOWO2_02_FULL_49_11</name>
    <dbReference type="NCBI Taxonomy" id="1802409"/>
    <lineage>
        <taxon>Bacteria</taxon>
        <taxon>Candidatus Uhriibacteriota</taxon>
    </lineage>
</organism>
<feature type="signal peptide" evidence="1">
    <location>
        <begin position="1"/>
        <end position="22"/>
    </location>
</feature>
<name>A0A1F7VCZ6_9BACT</name>
<reference evidence="2 3" key="1">
    <citation type="journal article" date="2016" name="Nat. Commun.">
        <title>Thousands of microbial genomes shed light on interconnected biogeochemical processes in an aquifer system.</title>
        <authorList>
            <person name="Anantharaman K."/>
            <person name="Brown C.T."/>
            <person name="Hug L.A."/>
            <person name="Sharon I."/>
            <person name="Castelle C.J."/>
            <person name="Probst A.J."/>
            <person name="Thomas B.C."/>
            <person name="Singh A."/>
            <person name="Wilkins M.J."/>
            <person name="Karaoz U."/>
            <person name="Brodie E.L."/>
            <person name="Williams K.H."/>
            <person name="Hubbard S.S."/>
            <person name="Banfield J.F."/>
        </authorList>
    </citation>
    <scope>NUCLEOTIDE SEQUENCE [LARGE SCALE GENOMIC DNA]</scope>
</reference>